<sequence>MKWLRSEEMEYISLIVNEDAAHDCVQKLGGLGVMEFTDLNPELTPFQRRYVSYVKRCDEMERKLRYFEGELSKFNIAPKSAGTVDQFLQGSADIRYGSQDTAVRALDTLERMLEDKEQELLQLNSMHEKLTREYNERKELQEIISRAGEFFEIDLPDVPLTRRSASSRTSSRSLATPMGYGFNPAAAAGGMGIGAAGDQEATLRFRNITGVVPADERLKFERMVFRTTRGNCFSRFSPIEEPITDPSTGSPVEKHAFVIFFQSTFIENKLRKICDAFHARLYTLPSMDDRAAILNLIQTNNAELNQSNLILRRNRESCILLCRDLAEQLESWKWSVLQEKATYHTLNMFRADVSGMLRAEGWVIKSALDSVRREVTRAHNADDKSMPSLVDRMPLPWPEPPTYFETNKYTEAFQQFVETYGCPRYREINPSVFTTITFPFLFGVMYGDIGHGFCVFLFGMYLILTEKRLEKGNMGEMMSSIYGGRYMITMMGAFAIYAGFIYNDFFALALNLFGSKFAYPDCLESEDRELKCEAMFNINGKLSPVNATDVANGANVYSFGLDPIWKTTENELLFFNSFKMKLSVILGIIQMLFGIFLKGLNAVYFRDFATFFFDFLPQLVFSVALFFYMVILIVMKWSIDWTERMKHEVCPFNFEGPKTGCRPPALVNTLINIALNPTAVEDPMFDELSTVFWEKAMLSSINSDSFIAIFIGFAVFAAVTFGVILTMDMLECFLHALRLHWVEFQNKFFKADGHKFHPFSFKQVIKDSQVE</sequence>
<protein>
    <recommendedName>
        <fullName evidence="9">V-type proton ATPase subunit a</fullName>
    </recommendedName>
</protein>
<keyword evidence="3 9" id="KW-0813">Transport</keyword>
<comment type="function">
    <text evidence="9">Essential component of the vacuolar proton pump (V-ATPase), a multimeric enzyme that catalyzes the translocation of protons across the membranes. Required for assembly and activity of the V-ATPase.</text>
</comment>
<feature type="transmembrane region" description="Helical" evidence="9">
    <location>
        <begin position="706"/>
        <end position="730"/>
    </location>
</feature>
<keyword evidence="6 9" id="KW-1133">Transmembrane helix</keyword>
<gene>
    <name evidence="11" type="ORF">P43SY_003469</name>
</gene>
<evidence type="ECO:0000256" key="7">
    <source>
        <dbReference type="ARBA" id="ARBA00023065"/>
    </source>
</evidence>
<comment type="subcellular location">
    <subcellularLocation>
        <location evidence="1">Membrane</location>
        <topology evidence="1">Multi-pass membrane protein</topology>
    </subcellularLocation>
</comment>
<dbReference type="InterPro" id="IPR026028">
    <property type="entry name" value="V-type_ATPase_116kDa_su_euka"/>
</dbReference>
<evidence type="ECO:0000256" key="3">
    <source>
        <dbReference type="ARBA" id="ARBA00022448"/>
    </source>
</evidence>
<evidence type="ECO:0000256" key="10">
    <source>
        <dbReference type="SAM" id="Coils"/>
    </source>
</evidence>
<evidence type="ECO:0000256" key="9">
    <source>
        <dbReference type="RuleBase" id="RU361189"/>
    </source>
</evidence>
<proteinExistence type="inferred from homology"/>
<dbReference type="Proteomes" id="UP001209570">
    <property type="component" value="Unassembled WGS sequence"/>
</dbReference>
<reference evidence="11" key="1">
    <citation type="submission" date="2021-12" db="EMBL/GenBank/DDBJ databases">
        <title>Prjna785345.</title>
        <authorList>
            <person name="Rujirawat T."/>
            <person name="Krajaejun T."/>
        </authorList>
    </citation>
    <scope>NUCLEOTIDE SEQUENCE</scope>
    <source>
        <strain evidence="11">Pi057C3</strain>
    </source>
</reference>
<feature type="transmembrane region" description="Helical" evidence="9">
    <location>
        <begin position="615"/>
        <end position="635"/>
    </location>
</feature>
<keyword evidence="5 9" id="KW-0375">Hydrogen ion transport</keyword>
<dbReference type="GO" id="GO:0000220">
    <property type="term" value="C:vacuolar proton-transporting V-type ATPase, V0 domain"/>
    <property type="evidence" value="ECO:0007669"/>
    <property type="project" value="InterPro"/>
</dbReference>
<dbReference type="GO" id="GO:0007035">
    <property type="term" value="P:vacuolar acidification"/>
    <property type="evidence" value="ECO:0007669"/>
    <property type="project" value="TreeGrafter"/>
</dbReference>
<keyword evidence="8 9" id="KW-0472">Membrane</keyword>
<dbReference type="PANTHER" id="PTHR11629:SF63">
    <property type="entry name" value="V-TYPE PROTON ATPASE SUBUNIT A"/>
    <property type="match status" value="1"/>
</dbReference>
<comment type="similarity">
    <text evidence="2 9">Belongs to the V-ATPase 116 kDa subunit family.</text>
</comment>
<accession>A0AAD5QCS4</accession>
<evidence type="ECO:0000256" key="6">
    <source>
        <dbReference type="ARBA" id="ARBA00022989"/>
    </source>
</evidence>
<feature type="coiled-coil region" evidence="10">
    <location>
        <begin position="99"/>
        <end position="133"/>
    </location>
</feature>
<dbReference type="EMBL" id="JAKCXM010000056">
    <property type="protein sequence ID" value="KAJ0404793.1"/>
    <property type="molecule type" value="Genomic_DNA"/>
</dbReference>
<dbReference type="GO" id="GO:0046961">
    <property type="term" value="F:proton-transporting ATPase activity, rotational mechanism"/>
    <property type="evidence" value="ECO:0007669"/>
    <property type="project" value="InterPro"/>
</dbReference>
<evidence type="ECO:0000256" key="2">
    <source>
        <dbReference type="ARBA" id="ARBA00009904"/>
    </source>
</evidence>
<comment type="caution">
    <text evidence="11">The sequence shown here is derived from an EMBL/GenBank/DDBJ whole genome shotgun (WGS) entry which is preliminary data.</text>
</comment>
<evidence type="ECO:0000313" key="12">
    <source>
        <dbReference type="Proteomes" id="UP001209570"/>
    </source>
</evidence>
<keyword evidence="7 9" id="KW-0406">Ion transport</keyword>
<dbReference type="GO" id="GO:0051117">
    <property type="term" value="F:ATPase binding"/>
    <property type="evidence" value="ECO:0007669"/>
    <property type="project" value="TreeGrafter"/>
</dbReference>
<dbReference type="Pfam" id="PF01496">
    <property type="entry name" value="V_ATPase_I"/>
    <property type="match status" value="2"/>
</dbReference>
<evidence type="ECO:0000256" key="4">
    <source>
        <dbReference type="ARBA" id="ARBA00022692"/>
    </source>
</evidence>
<evidence type="ECO:0000256" key="8">
    <source>
        <dbReference type="ARBA" id="ARBA00023136"/>
    </source>
</evidence>
<feature type="transmembrane region" description="Helical" evidence="9">
    <location>
        <begin position="485"/>
        <end position="502"/>
    </location>
</feature>
<evidence type="ECO:0000313" key="11">
    <source>
        <dbReference type="EMBL" id="KAJ0404793.1"/>
    </source>
</evidence>
<feature type="transmembrane region" description="Helical" evidence="9">
    <location>
        <begin position="582"/>
        <end position="603"/>
    </location>
</feature>
<keyword evidence="10" id="KW-0175">Coiled coil</keyword>
<evidence type="ECO:0000256" key="5">
    <source>
        <dbReference type="ARBA" id="ARBA00022781"/>
    </source>
</evidence>
<feature type="transmembrane region" description="Helical" evidence="9">
    <location>
        <begin position="440"/>
        <end position="464"/>
    </location>
</feature>
<dbReference type="PIRSF" id="PIRSF001293">
    <property type="entry name" value="ATP6V0A1"/>
    <property type="match status" value="1"/>
</dbReference>
<keyword evidence="4 9" id="KW-0812">Transmembrane</keyword>
<dbReference type="PANTHER" id="PTHR11629">
    <property type="entry name" value="VACUOLAR PROTON ATPASES"/>
    <property type="match status" value="1"/>
</dbReference>
<evidence type="ECO:0000256" key="1">
    <source>
        <dbReference type="ARBA" id="ARBA00004141"/>
    </source>
</evidence>
<organism evidence="11 12">
    <name type="scientific">Pythium insidiosum</name>
    <name type="common">Pythiosis disease agent</name>
    <dbReference type="NCBI Taxonomy" id="114742"/>
    <lineage>
        <taxon>Eukaryota</taxon>
        <taxon>Sar</taxon>
        <taxon>Stramenopiles</taxon>
        <taxon>Oomycota</taxon>
        <taxon>Peronosporomycetes</taxon>
        <taxon>Pythiales</taxon>
        <taxon>Pythiaceae</taxon>
        <taxon>Pythium</taxon>
    </lineage>
</organism>
<dbReference type="InterPro" id="IPR002490">
    <property type="entry name" value="V-ATPase_116kDa_su"/>
</dbReference>
<keyword evidence="12" id="KW-1185">Reference proteome</keyword>
<dbReference type="AlphaFoldDB" id="A0AAD5QCS4"/>
<name>A0AAD5QCS4_PYTIN</name>